<dbReference type="Pfam" id="PF13770">
    <property type="entry name" value="DUF4169"/>
    <property type="match status" value="1"/>
</dbReference>
<name>A0ABT2NJ31_9RHOB</name>
<reference evidence="3" key="1">
    <citation type="submission" date="2023-07" db="EMBL/GenBank/DDBJ databases">
        <title>Defluviimonas sediminis sp. nov., isolated from mangrove sediment.</title>
        <authorList>
            <person name="Liu L."/>
            <person name="Li J."/>
            <person name="Huang Y."/>
            <person name="Pan J."/>
            <person name="Li M."/>
        </authorList>
    </citation>
    <scope>NUCLEOTIDE SEQUENCE [LARGE SCALE GENOMIC DNA]</scope>
    <source>
        <strain evidence="3">FT324</strain>
    </source>
</reference>
<dbReference type="Proteomes" id="UP001205601">
    <property type="component" value="Unassembled WGS sequence"/>
</dbReference>
<comment type="caution">
    <text evidence="2">The sequence shown here is derived from an EMBL/GenBank/DDBJ whole genome shotgun (WGS) entry which is preliminary data.</text>
</comment>
<organism evidence="2 3">
    <name type="scientific">Albidovulum sediminis</name>
    <dbReference type="NCBI Taxonomy" id="3066345"/>
    <lineage>
        <taxon>Bacteria</taxon>
        <taxon>Pseudomonadati</taxon>
        <taxon>Pseudomonadota</taxon>
        <taxon>Alphaproteobacteria</taxon>
        <taxon>Rhodobacterales</taxon>
        <taxon>Paracoccaceae</taxon>
        <taxon>Albidovulum</taxon>
    </lineage>
</organism>
<evidence type="ECO:0000313" key="2">
    <source>
        <dbReference type="EMBL" id="MCT8328928.1"/>
    </source>
</evidence>
<evidence type="ECO:0000256" key="1">
    <source>
        <dbReference type="SAM" id="MobiDB-lite"/>
    </source>
</evidence>
<dbReference type="RefSeq" id="WP_261494354.1">
    <property type="nucleotide sequence ID" value="NZ_JAOCQF010000001.1"/>
</dbReference>
<feature type="region of interest" description="Disordered" evidence="1">
    <location>
        <begin position="1"/>
        <end position="69"/>
    </location>
</feature>
<sequence length="69" mass="7617">MAEVVNLRQAKKQAARKAARAAGDANSAKFGRTKAERDLQAARTEQERARLDQHRRDQNRREGDGGGGD</sequence>
<gene>
    <name evidence="2" type="ORF">N5I32_05290</name>
</gene>
<dbReference type="EMBL" id="JAOCQF010000001">
    <property type="protein sequence ID" value="MCT8328928.1"/>
    <property type="molecule type" value="Genomic_DNA"/>
</dbReference>
<feature type="compositionally biased region" description="Basic and acidic residues" evidence="1">
    <location>
        <begin position="33"/>
        <end position="69"/>
    </location>
</feature>
<feature type="compositionally biased region" description="Basic residues" evidence="1">
    <location>
        <begin position="9"/>
        <end position="19"/>
    </location>
</feature>
<proteinExistence type="predicted"/>
<accession>A0ABT2NJ31</accession>
<dbReference type="InterPro" id="IPR025227">
    <property type="entry name" value="DUF4169"/>
</dbReference>
<evidence type="ECO:0000313" key="3">
    <source>
        <dbReference type="Proteomes" id="UP001205601"/>
    </source>
</evidence>
<protein>
    <submittedName>
        <fullName evidence="2">DUF4169 family protein</fullName>
    </submittedName>
</protein>
<keyword evidence="3" id="KW-1185">Reference proteome</keyword>